<comment type="caution">
    <text evidence="1">The sequence shown here is derived from an EMBL/GenBank/DDBJ whole genome shotgun (WGS) entry which is preliminary data.</text>
</comment>
<gene>
    <name evidence="1" type="ORF">QX249_24315</name>
</gene>
<dbReference type="EMBL" id="JAUHGG010000012">
    <property type="protein sequence ID" value="MDS1823773.1"/>
    <property type="molecule type" value="Genomic_DNA"/>
</dbReference>
<dbReference type="RefSeq" id="WP_311020804.1">
    <property type="nucleotide sequence ID" value="NZ_JAUHGG010000012.1"/>
</dbReference>
<sequence length="85" mass="10155">MDSHTPELWRSHALIHSNQISAADKMDELMFKCWRKGLKRKDILPLAQEICSNTTDEDVSIYFKHMFERELSDKAKYLTERRLQQ</sequence>
<dbReference type="Proteomes" id="UP001253193">
    <property type="component" value="Unassembled WGS sequence"/>
</dbReference>
<organism evidence="1 2">
    <name type="scientific">Vibrio parahaemolyticus</name>
    <dbReference type="NCBI Taxonomy" id="670"/>
    <lineage>
        <taxon>Bacteria</taxon>
        <taxon>Pseudomonadati</taxon>
        <taxon>Pseudomonadota</taxon>
        <taxon>Gammaproteobacteria</taxon>
        <taxon>Vibrionales</taxon>
        <taxon>Vibrionaceae</taxon>
        <taxon>Vibrio</taxon>
    </lineage>
</organism>
<proteinExistence type="predicted"/>
<accession>A0AAW8Q5D6</accession>
<name>A0AAW8Q5D6_VIBPH</name>
<reference evidence="1" key="1">
    <citation type="submission" date="2023-06" db="EMBL/GenBank/DDBJ databases">
        <title>Genomic Diversity of Vibrio spp. and Metagenomic Analysis of Pathogens in Florida Gulf Coastal Waters Following Hurricane Ian.</title>
        <authorList>
            <person name="Brumfield K.D."/>
        </authorList>
    </citation>
    <scope>NUCLEOTIDE SEQUENCE</scope>
    <source>
        <strain evidence="1">WBS2B-138</strain>
    </source>
</reference>
<evidence type="ECO:0000313" key="1">
    <source>
        <dbReference type="EMBL" id="MDS1823773.1"/>
    </source>
</evidence>
<evidence type="ECO:0000313" key="2">
    <source>
        <dbReference type="Proteomes" id="UP001253193"/>
    </source>
</evidence>
<dbReference type="AlphaFoldDB" id="A0AAW8Q5D6"/>
<protein>
    <submittedName>
        <fullName evidence="1">Uncharacterized protein</fullName>
    </submittedName>
</protein>